<dbReference type="AlphaFoldDB" id="A0A061BDV3"/>
<dbReference type="InterPro" id="IPR023631">
    <property type="entry name" value="Amidase_dom"/>
</dbReference>
<organism evidence="8">
    <name type="scientific">Rhodotorula toruloides</name>
    <name type="common">Yeast</name>
    <name type="synonym">Rhodosporidium toruloides</name>
    <dbReference type="NCBI Taxonomy" id="5286"/>
    <lineage>
        <taxon>Eukaryota</taxon>
        <taxon>Fungi</taxon>
        <taxon>Dikarya</taxon>
        <taxon>Basidiomycota</taxon>
        <taxon>Pucciniomycotina</taxon>
        <taxon>Microbotryomycetes</taxon>
        <taxon>Sporidiobolales</taxon>
        <taxon>Sporidiobolaceae</taxon>
        <taxon>Rhodotorula</taxon>
    </lineage>
</organism>
<comment type="catalytic activity">
    <reaction evidence="1">
        <text>a monocarboxylic acid amide + H2O = a monocarboxylate + NH4(+)</text>
        <dbReference type="Rhea" id="RHEA:12020"/>
        <dbReference type="ChEBI" id="CHEBI:15377"/>
        <dbReference type="ChEBI" id="CHEBI:28938"/>
        <dbReference type="ChEBI" id="CHEBI:35757"/>
        <dbReference type="ChEBI" id="CHEBI:83628"/>
        <dbReference type="EC" id="3.5.1.4"/>
    </reaction>
</comment>
<dbReference type="GO" id="GO:0009062">
    <property type="term" value="P:fatty acid catabolic process"/>
    <property type="evidence" value="ECO:0007669"/>
    <property type="project" value="TreeGrafter"/>
</dbReference>
<evidence type="ECO:0000256" key="3">
    <source>
        <dbReference type="ARBA" id="ARBA00012922"/>
    </source>
</evidence>
<dbReference type="InterPro" id="IPR020556">
    <property type="entry name" value="Amidase_CS"/>
</dbReference>
<dbReference type="FunFam" id="3.90.1300.10:FF:000003">
    <property type="entry name" value="Amidase signature enzyme"/>
    <property type="match status" value="1"/>
</dbReference>
<sequence>MFSSTKWQSARDAKKAEQRELIERGKEVVQMQAAGISDELDKAILGATAVEIVRNIEEKKPGWTATNVLLVFIRSAIRAHESTNALTEILFDEALKRAQDLDAEFARTGRVVGPLHGVPVSLKDHIDIAGYDTTMGLTHMTSQPVEQDSGIARVLKKAGAVPFVKTNIPQTMLAFDCENPLFGATNNPYNPERIPGGSSGGEAALLASDGSVLGIGSDIGGSLRIPAHFSGCFSLKPCSGRFPASGCQNFTPGFEGVHSTMGPMGRSVSDVEALTRLFLDASIDVSRTETGVFPMPYRKDVELPKKLKFGYFLTDGFCKASPACERAVLMAVEALRKKGHECVEFEPPTPLEAMEYFTALTSADRYETLLSFLRGDPAESALWLVTIGPKLPAPIRWFLNWVFESVMGDPKMARLMRASKGKSVVEVQQWQHKRDVFVDRARKQLWEEHGFDAVLCAPQATPALKHGETWDLSVLAIGTILWNVIDSSVGHLPMTFVDSTLDAPSSSWWDAQRASPGSPMVEKRVYGKGGVYDAKAMEGLPVGLQIVGMQYDEERVIELMKVVDEAVGKRGFGPGEFSKKMKGAERVY</sequence>
<gene>
    <name evidence="8" type="ORF">RHTO0S_16e02520g</name>
</gene>
<comment type="similarity">
    <text evidence="2">Belongs to the amidase family.</text>
</comment>
<dbReference type="EMBL" id="LK052951">
    <property type="protein sequence ID" value="CDR48159.1"/>
    <property type="molecule type" value="Genomic_DNA"/>
</dbReference>
<evidence type="ECO:0000256" key="4">
    <source>
        <dbReference type="ARBA" id="ARBA00022801"/>
    </source>
</evidence>
<dbReference type="PROSITE" id="PS00571">
    <property type="entry name" value="AMIDASES"/>
    <property type="match status" value="1"/>
</dbReference>
<feature type="domain" description="Amidase" evidence="7">
    <location>
        <begin position="68"/>
        <end position="556"/>
    </location>
</feature>
<evidence type="ECO:0000256" key="1">
    <source>
        <dbReference type="ARBA" id="ARBA00001311"/>
    </source>
</evidence>
<evidence type="ECO:0000256" key="5">
    <source>
        <dbReference type="PIRSR" id="PIRSR001221-1"/>
    </source>
</evidence>
<dbReference type="PANTHER" id="PTHR45847">
    <property type="entry name" value="FATTY ACID AMIDE HYDROLASE"/>
    <property type="match status" value="1"/>
</dbReference>
<name>A0A061BDV3_RHOTO</name>
<evidence type="ECO:0000313" key="8">
    <source>
        <dbReference type="EMBL" id="CDR48159.1"/>
    </source>
</evidence>
<evidence type="ECO:0000259" key="7">
    <source>
        <dbReference type="Pfam" id="PF01425"/>
    </source>
</evidence>
<dbReference type="Gene3D" id="3.90.1300.10">
    <property type="entry name" value="Amidase signature (AS) domain"/>
    <property type="match status" value="1"/>
</dbReference>
<feature type="active site" description="Acyl-ester intermediate" evidence="5">
    <location>
        <position position="222"/>
    </location>
</feature>
<dbReference type="PANTHER" id="PTHR45847:SF6">
    <property type="entry name" value="FATTY ACID AMIDE HYDROLASE"/>
    <property type="match status" value="1"/>
</dbReference>
<feature type="active site" description="Charge relay system" evidence="5">
    <location>
        <position position="123"/>
    </location>
</feature>
<dbReference type="SUPFAM" id="SSF75304">
    <property type="entry name" value="Amidase signature (AS) enzymes"/>
    <property type="match status" value="1"/>
</dbReference>
<evidence type="ECO:0000256" key="6">
    <source>
        <dbReference type="PIRSR" id="PIRSR001221-2"/>
    </source>
</evidence>
<feature type="binding site" evidence="6">
    <location>
        <begin position="219"/>
        <end position="222"/>
    </location>
    <ligand>
        <name>substrate</name>
    </ligand>
</feature>
<feature type="active site" description="Charge relay system" evidence="5">
    <location>
        <position position="198"/>
    </location>
</feature>
<dbReference type="InterPro" id="IPR052096">
    <property type="entry name" value="Endocannabinoid_amidase"/>
</dbReference>
<evidence type="ECO:0000256" key="2">
    <source>
        <dbReference type="ARBA" id="ARBA00009199"/>
    </source>
</evidence>
<feature type="binding site" evidence="6">
    <location>
        <position position="172"/>
    </location>
    <ligand>
        <name>substrate</name>
    </ligand>
</feature>
<dbReference type="InterPro" id="IPR036928">
    <property type="entry name" value="AS_sf"/>
</dbReference>
<dbReference type="GO" id="GO:0017064">
    <property type="term" value="F:fatty acid amide hydrolase activity"/>
    <property type="evidence" value="ECO:0007669"/>
    <property type="project" value="TreeGrafter"/>
</dbReference>
<dbReference type="OrthoDB" id="6428749at2759"/>
<dbReference type="PIRSF" id="PIRSF001221">
    <property type="entry name" value="Amidase_fungi"/>
    <property type="match status" value="1"/>
</dbReference>
<proteinExistence type="inferred from homology"/>
<dbReference type="Pfam" id="PF01425">
    <property type="entry name" value="Amidase"/>
    <property type="match status" value="1"/>
</dbReference>
<dbReference type="EC" id="3.5.1.4" evidence="3"/>
<feature type="binding site" evidence="6">
    <location>
        <position position="198"/>
    </location>
    <ligand>
        <name>substrate</name>
    </ligand>
</feature>
<accession>A0A061BDV3</accession>
<dbReference type="GO" id="GO:0004040">
    <property type="term" value="F:amidase activity"/>
    <property type="evidence" value="ECO:0007669"/>
    <property type="project" value="UniProtKB-EC"/>
</dbReference>
<keyword evidence="4" id="KW-0378">Hydrolase</keyword>
<reference evidence="8" key="1">
    <citation type="journal article" date="2014" name="Genome Announc.">
        <title>Draft genome sequence of Rhodosporidium toruloides CECT1137, an oleaginous yeast of biotechnological interest.</title>
        <authorList>
            <person name="Morin N."/>
            <person name="Calcas X."/>
            <person name="Devillers H."/>
            <person name="Durrens P."/>
            <person name="Sherman D.J."/>
            <person name="Nicaud J.-M."/>
            <person name="Neuveglise C."/>
        </authorList>
    </citation>
    <scope>NUCLEOTIDE SEQUENCE</scope>
    <source>
        <strain evidence="8">CECT1137</strain>
    </source>
</reference>
<protein>
    <recommendedName>
        <fullName evidence="3">amidase</fullName>
        <ecNumber evidence="3">3.5.1.4</ecNumber>
    </recommendedName>
</protein>